<evidence type="ECO:0000313" key="2">
    <source>
        <dbReference type="Proteomes" id="UP000308953"/>
    </source>
</evidence>
<reference evidence="1 2" key="1">
    <citation type="submission" date="2018-10" db="EMBL/GenBank/DDBJ databases">
        <title>Fifty Aureobasidium pullulans genomes reveal a recombining polyextremotolerant generalist.</title>
        <authorList>
            <person name="Gostincar C."/>
            <person name="Turk M."/>
            <person name="Zajc J."/>
            <person name="Gunde-Cimerman N."/>
        </authorList>
    </citation>
    <scope>NUCLEOTIDE SEQUENCE [LARGE SCALE GENOMIC DNA]</scope>
    <source>
        <strain evidence="1 2">EXF-9785</strain>
    </source>
</reference>
<protein>
    <submittedName>
        <fullName evidence="1">Uncharacterized protein</fullName>
    </submittedName>
</protein>
<sequence length="148" mass="17243">MNIMEDTASSDAETKAVLNRDRAIYESGANQANICKTQNTDRNELFESGLDHAVNVVQIQNQIQSRNIKYQQILAAWEKHKREALPCATVNEIMLRLADLVTSDHEFLTAKFEHHVKKDSESNLQIKKLYEKEKKKEMEKWIKREEIN</sequence>
<proteinExistence type="predicted"/>
<dbReference type="Proteomes" id="UP000308953">
    <property type="component" value="Unassembled WGS sequence"/>
</dbReference>
<gene>
    <name evidence="1" type="ORF">D6D10_08933</name>
</gene>
<dbReference type="AlphaFoldDB" id="A0A4S9E7B2"/>
<accession>A0A4S9E7B2</accession>
<name>A0A4S9E7B2_AURPU</name>
<comment type="caution">
    <text evidence="1">The sequence shown here is derived from an EMBL/GenBank/DDBJ whole genome shotgun (WGS) entry which is preliminary data.</text>
</comment>
<evidence type="ECO:0000313" key="1">
    <source>
        <dbReference type="EMBL" id="THX29390.1"/>
    </source>
</evidence>
<organism evidence="1 2">
    <name type="scientific">Aureobasidium pullulans</name>
    <name type="common">Black yeast</name>
    <name type="synonym">Pullularia pullulans</name>
    <dbReference type="NCBI Taxonomy" id="5580"/>
    <lineage>
        <taxon>Eukaryota</taxon>
        <taxon>Fungi</taxon>
        <taxon>Dikarya</taxon>
        <taxon>Ascomycota</taxon>
        <taxon>Pezizomycotina</taxon>
        <taxon>Dothideomycetes</taxon>
        <taxon>Dothideomycetidae</taxon>
        <taxon>Dothideales</taxon>
        <taxon>Saccotheciaceae</taxon>
        <taxon>Aureobasidium</taxon>
    </lineage>
</organism>
<dbReference type="EMBL" id="QZAV01000334">
    <property type="protein sequence ID" value="THX29390.1"/>
    <property type="molecule type" value="Genomic_DNA"/>
</dbReference>